<proteinExistence type="predicted"/>
<protein>
    <submittedName>
        <fullName evidence="1">Uncharacterized protein</fullName>
    </submittedName>
</protein>
<dbReference type="KEGG" id="gfl:GRFL_2101"/>
<name>A0A1L7I6S9_9FLAO</name>
<sequence>MLTLYIFFQAQHAFYPLRHPEPASGSFKKLKQVRLDEA</sequence>
<evidence type="ECO:0000313" key="1">
    <source>
        <dbReference type="EMBL" id="APU68825.1"/>
    </source>
</evidence>
<keyword evidence="2" id="KW-1185">Reference proteome</keyword>
<dbReference type="EMBL" id="CP016359">
    <property type="protein sequence ID" value="APU68825.1"/>
    <property type="molecule type" value="Genomic_DNA"/>
</dbReference>
<dbReference type="AlphaFoldDB" id="A0A1L7I6S9"/>
<dbReference type="Proteomes" id="UP000186230">
    <property type="component" value="Chromosome"/>
</dbReference>
<organism evidence="1 2">
    <name type="scientific">Christiangramia flava JLT2011</name>
    <dbReference type="NCBI Taxonomy" id="1229726"/>
    <lineage>
        <taxon>Bacteria</taxon>
        <taxon>Pseudomonadati</taxon>
        <taxon>Bacteroidota</taxon>
        <taxon>Flavobacteriia</taxon>
        <taxon>Flavobacteriales</taxon>
        <taxon>Flavobacteriaceae</taxon>
        <taxon>Christiangramia</taxon>
    </lineage>
</organism>
<gene>
    <name evidence="1" type="ORF">GRFL_2101</name>
</gene>
<accession>A0A1L7I6S9</accession>
<evidence type="ECO:0000313" key="2">
    <source>
        <dbReference type="Proteomes" id="UP000186230"/>
    </source>
</evidence>
<reference evidence="1 2" key="1">
    <citation type="submission" date="2016-07" db="EMBL/GenBank/DDBJ databases">
        <title>Multi-omics approach to identify versatile polysaccharide utilization systems of a marine flavobacterium Gramella flava.</title>
        <authorList>
            <person name="Tang K."/>
        </authorList>
    </citation>
    <scope>NUCLEOTIDE SEQUENCE [LARGE SCALE GENOMIC DNA]</scope>
    <source>
        <strain evidence="1 2">JLT2011</strain>
    </source>
</reference>